<accession>A0A0F9ZU31</accession>
<dbReference type="SUPFAM" id="SSF53474">
    <property type="entry name" value="alpha/beta-Hydrolases"/>
    <property type="match status" value="1"/>
</dbReference>
<protein>
    <recommendedName>
        <fullName evidence="1">AB hydrolase-1 domain-containing protein</fullName>
    </recommendedName>
</protein>
<feature type="domain" description="AB hydrolase-1" evidence="1">
    <location>
        <begin position="25"/>
        <end position="131"/>
    </location>
</feature>
<dbReference type="PANTHER" id="PTHR43798">
    <property type="entry name" value="MONOACYLGLYCEROL LIPASE"/>
    <property type="match status" value="1"/>
</dbReference>
<dbReference type="GO" id="GO:0047372">
    <property type="term" value="F:monoacylglycerol lipase activity"/>
    <property type="evidence" value="ECO:0007669"/>
    <property type="project" value="TreeGrafter"/>
</dbReference>
<dbReference type="InterPro" id="IPR050266">
    <property type="entry name" value="AB_hydrolase_sf"/>
</dbReference>
<dbReference type="AlphaFoldDB" id="A0A0F9ZU31"/>
<organism evidence="2 3">
    <name type="scientific">Candidatus Woesebacteria bacterium GW2011_GWA2_33_28</name>
    <dbReference type="NCBI Taxonomy" id="1618561"/>
    <lineage>
        <taxon>Bacteria</taxon>
        <taxon>Candidatus Woeseibacteriota</taxon>
    </lineage>
</organism>
<evidence type="ECO:0000313" key="2">
    <source>
        <dbReference type="EMBL" id="KKP47764.1"/>
    </source>
</evidence>
<dbReference type="Pfam" id="PF00561">
    <property type="entry name" value="Abhydrolase_1"/>
    <property type="match status" value="1"/>
</dbReference>
<reference evidence="2 3" key="1">
    <citation type="journal article" date="2015" name="Nature">
        <title>rRNA introns, odd ribosomes, and small enigmatic genomes across a large radiation of phyla.</title>
        <authorList>
            <person name="Brown C.T."/>
            <person name="Hug L.A."/>
            <person name="Thomas B.C."/>
            <person name="Sharon I."/>
            <person name="Castelle C.J."/>
            <person name="Singh A."/>
            <person name="Wilkins M.J."/>
            <person name="Williams K.H."/>
            <person name="Banfield J.F."/>
        </authorList>
    </citation>
    <scope>NUCLEOTIDE SEQUENCE [LARGE SCALE GENOMIC DNA]</scope>
</reference>
<name>A0A0F9ZU31_9BACT</name>
<dbReference type="GO" id="GO:0016020">
    <property type="term" value="C:membrane"/>
    <property type="evidence" value="ECO:0007669"/>
    <property type="project" value="TreeGrafter"/>
</dbReference>
<gene>
    <name evidence="2" type="ORF">UR38_C0003G0169</name>
</gene>
<dbReference type="EMBL" id="LBOZ01000003">
    <property type="protein sequence ID" value="KKP47764.1"/>
    <property type="molecule type" value="Genomic_DNA"/>
</dbReference>
<dbReference type="InterPro" id="IPR029058">
    <property type="entry name" value="AB_hydrolase_fold"/>
</dbReference>
<comment type="caution">
    <text evidence="2">The sequence shown here is derived from an EMBL/GenBank/DDBJ whole genome shotgun (WGS) entry which is preliminary data.</text>
</comment>
<evidence type="ECO:0000259" key="1">
    <source>
        <dbReference type="Pfam" id="PF00561"/>
    </source>
</evidence>
<dbReference type="PANTHER" id="PTHR43798:SF33">
    <property type="entry name" value="HYDROLASE, PUTATIVE (AFU_ORTHOLOGUE AFUA_2G14860)-RELATED"/>
    <property type="match status" value="1"/>
</dbReference>
<dbReference type="InterPro" id="IPR000073">
    <property type="entry name" value="AB_hydrolase_1"/>
</dbReference>
<evidence type="ECO:0000313" key="3">
    <source>
        <dbReference type="Proteomes" id="UP000033995"/>
    </source>
</evidence>
<dbReference type="Gene3D" id="3.40.50.1820">
    <property type="entry name" value="alpha/beta hydrolase"/>
    <property type="match status" value="1"/>
</dbReference>
<proteinExistence type="predicted"/>
<dbReference type="GO" id="GO:0046464">
    <property type="term" value="P:acylglycerol catabolic process"/>
    <property type="evidence" value="ECO:0007669"/>
    <property type="project" value="TreeGrafter"/>
</dbReference>
<dbReference type="Proteomes" id="UP000033995">
    <property type="component" value="Unassembled WGS sequence"/>
</dbReference>
<sequence length="250" mass="28988">MILKIKNIFGEVLDVLIEGNKDSKNVVIFVHGFGTDKNEGFATFLDLANFLEDKYLTIRFDLSGYGASEGEDSEFQFQKAAGDLDSIIRYSRRKYPDKDINIIAHSLGTFITSLLSPHEIKKTVFTSVPNSNSEFVIKQLQDRIIKHGGTIDEKGITLYPRSSGAVQKMGKDFWRTFRNFDILEYIADFAKKTKIVIYKPKQDDVLEYKYFDEYKSIPKVSYIEVDGDHNFRKEEDRQRLFEKIKEFLDN</sequence>